<dbReference type="Gene3D" id="3.30.200.20">
    <property type="entry name" value="Phosphorylase Kinase, domain 1"/>
    <property type="match status" value="1"/>
</dbReference>
<dbReference type="PROSITE" id="PS50011">
    <property type="entry name" value="PROTEIN_KINASE_DOM"/>
    <property type="match status" value="1"/>
</dbReference>
<evidence type="ECO:0000313" key="22">
    <source>
        <dbReference type="EMBL" id="THG17572.1"/>
    </source>
</evidence>
<evidence type="ECO:0000256" key="7">
    <source>
        <dbReference type="ARBA" id="ARBA00022741"/>
    </source>
</evidence>
<dbReference type="GO" id="GO:0005886">
    <property type="term" value="C:plasma membrane"/>
    <property type="evidence" value="ECO:0007669"/>
    <property type="project" value="UniProtKB-SubCell"/>
</dbReference>
<dbReference type="PIRSF" id="PIRSF000641">
    <property type="entry name" value="SRK"/>
    <property type="match status" value="1"/>
</dbReference>
<dbReference type="EC" id="2.7.11.1" evidence="16"/>
<evidence type="ECO:0000256" key="17">
    <source>
        <dbReference type="SAM" id="Phobius"/>
    </source>
</evidence>
<dbReference type="GO" id="GO:0004674">
    <property type="term" value="F:protein serine/threonine kinase activity"/>
    <property type="evidence" value="ECO:0007669"/>
    <property type="project" value="UniProtKB-KW"/>
</dbReference>
<dbReference type="SMART" id="SM00473">
    <property type="entry name" value="PAN_AP"/>
    <property type="match status" value="1"/>
</dbReference>
<dbReference type="CDD" id="cd00028">
    <property type="entry name" value="B_lectin"/>
    <property type="match status" value="1"/>
</dbReference>
<dbReference type="SMART" id="SM00108">
    <property type="entry name" value="B_lectin"/>
    <property type="match status" value="1"/>
</dbReference>
<dbReference type="InterPro" id="IPR001245">
    <property type="entry name" value="Ser-Thr/Tyr_kinase_cat_dom"/>
</dbReference>
<proteinExistence type="inferred from homology"/>
<evidence type="ECO:0000256" key="8">
    <source>
        <dbReference type="ARBA" id="ARBA00022777"/>
    </source>
</evidence>
<keyword evidence="10 17" id="KW-1133">Transmembrane helix</keyword>
<evidence type="ECO:0000256" key="18">
    <source>
        <dbReference type="SAM" id="SignalP"/>
    </source>
</evidence>
<evidence type="ECO:0000256" key="16">
    <source>
        <dbReference type="PIRNR" id="PIRNR000641"/>
    </source>
</evidence>
<dbReference type="InterPro" id="IPR001480">
    <property type="entry name" value="Bulb-type_lectin_dom"/>
</dbReference>
<dbReference type="PROSITE" id="PS50927">
    <property type="entry name" value="BULB_LECTIN"/>
    <property type="match status" value="1"/>
</dbReference>
<dbReference type="FunFam" id="2.90.10.10:FF:000001">
    <property type="entry name" value="G-type lectin S-receptor-like serine/threonine-protein kinase"/>
    <property type="match status" value="1"/>
</dbReference>
<keyword evidence="2" id="KW-1003">Cell membrane</keyword>
<dbReference type="FunFam" id="1.10.510.10:FF:001270">
    <property type="entry name" value="Uncharacterized protein"/>
    <property type="match status" value="1"/>
</dbReference>
<dbReference type="AlphaFoldDB" id="A0A4S4EMP3"/>
<keyword evidence="13" id="KW-0325">Glycoprotein</keyword>
<comment type="caution">
    <text evidence="22">The sequence shown here is derived from an EMBL/GenBank/DDBJ whole genome shotgun (WGS) entry which is preliminary data.</text>
</comment>
<keyword evidence="7 16" id="KW-0547">Nucleotide-binding</keyword>
<feature type="domain" description="Protein kinase" evidence="19">
    <location>
        <begin position="495"/>
        <end position="773"/>
    </location>
</feature>
<evidence type="ECO:0000256" key="13">
    <source>
        <dbReference type="ARBA" id="ARBA00023180"/>
    </source>
</evidence>
<organism evidence="22 23">
    <name type="scientific">Camellia sinensis var. sinensis</name>
    <name type="common">China tea</name>
    <dbReference type="NCBI Taxonomy" id="542762"/>
    <lineage>
        <taxon>Eukaryota</taxon>
        <taxon>Viridiplantae</taxon>
        <taxon>Streptophyta</taxon>
        <taxon>Embryophyta</taxon>
        <taxon>Tracheophyta</taxon>
        <taxon>Spermatophyta</taxon>
        <taxon>Magnoliopsida</taxon>
        <taxon>eudicotyledons</taxon>
        <taxon>Gunneridae</taxon>
        <taxon>Pentapetalae</taxon>
        <taxon>asterids</taxon>
        <taxon>Ericales</taxon>
        <taxon>Theaceae</taxon>
        <taxon>Camellia</taxon>
    </lineage>
</organism>
<dbReference type="InterPro" id="IPR003609">
    <property type="entry name" value="Pan_app"/>
</dbReference>
<dbReference type="Gene3D" id="1.10.510.10">
    <property type="entry name" value="Transferase(Phosphotransferase) domain 1"/>
    <property type="match status" value="1"/>
</dbReference>
<evidence type="ECO:0000256" key="11">
    <source>
        <dbReference type="ARBA" id="ARBA00023136"/>
    </source>
</evidence>
<comment type="subcellular location">
    <subcellularLocation>
        <location evidence="1">Cell membrane</location>
        <topology evidence="1">Single-pass type I membrane protein</topology>
    </subcellularLocation>
</comment>
<dbReference type="InterPro" id="IPR021820">
    <property type="entry name" value="S-locus_recpt_kinase_C"/>
</dbReference>
<name>A0A4S4EMP3_CAMSN</name>
<dbReference type="FunFam" id="3.30.200.20:FF:000195">
    <property type="entry name" value="G-type lectin S-receptor-like serine/threonine-protein kinase"/>
    <property type="match status" value="1"/>
</dbReference>
<dbReference type="Pfam" id="PF08276">
    <property type="entry name" value="PAN_2"/>
    <property type="match status" value="1"/>
</dbReference>
<dbReference type="SUPFAM" id="SSF51110">
    <property type="entry name" value="alpha-D-mannose-specific plant lectins"/>
    <property type="match status" value="1"/>
</dbReference>
<dbReference type="PROSITE" id="PS00108">
    <property type="entry name" value="PROTEIN_KINASE_ST"/>
    <property type="match status" value="1"/>
</dbReference>
<dbReference type="PANTHER" id="PTHR27002">
    <property type="entry name" value="RECEPTOR-LIKE SERINE/THREONINE-PROTEIN KINASE SD1-8"/>
    <property type="match status" value="1"/>
</dbReference>
<evidence type="ECO:0000256" key="1">
    <source>
        <dbReference type="ARBA" id="ARBA00004251"/>
    </source>
</evidence>
<comment type="similarity">
    <text evidence="16">Belongs to the protein kinase superfamily. Ser/Thr protein kinase family.</text>
</comment>
<dbReference type="GO" id="GO:0048544">
    <property type="term" value="P:recognition of pollen"/>
    <property type="evidence" value="ECO:0007669"/>
    <property type="project" value="InterPro"/>
</dbReference>
<evidence type="ECO:0000256" key="3">
    <source>
        <dbReference type="ARBA" id="ARBA00022527"/>
    </source>
</evidence>
<evidence type="ECO:0000256" key="9">
    <source>
        <dbReference type="ARBA" id="ARBA00022840"/>
    </source>
</evidence>
<dbReference type="InterPro" id="IPR024171">
    <property type="entry name" value="SRK-like_kinase"/>
</dbReference>
<feature type="signal peptide" evidence="18">
    <location>
        <begin position="1"/>
        <end position="20"/>
    </location>
</feature>
<dbReference type="PROSITE" id="PS50948">
    <property type="entry name" value="PAN"/>
    <property type="match status" value="1"/>
</dbReference>
<keyword evidence="23" id="KW-1185">Reference proteome</keyword>
<sequence length="813" mass="91718">MESQAFFIFFFSSFASLLSSTFLKFSIAGDTLASNQSLRDGDTLVSTSQRFELGFFSPGSSKFRYLGIWYKATPDIVVWVANRHNPITGLQGVLTISGNRSLVLLNGTQSIVWSSNLSRVEESPVAQLLDSGNLVLFGKTETYSDSFLWQSFDFPCNMRIPDLKMGENNRTSLDQYLTSWKSADDPSPGEFTYRVDNHGLPQLVLRMGSIKKYRTWVKLTFINLPLYNNPAFKTTLEFNNNRLIYIYEPYNSSVFTRLTLNESGVLQRYILNKKNTWDLMFTVPRDLCDSYGYCGPNGICRIYKSPLCECLKGFIPNSQQEWDVLDWSSGCVRSVPLDCQNGEGFVKVVQVKLPDLLEFRLNIGMSIKECEEECLKNCSCIAYANSNISGGGSGCLMWFGDLIDIRESFQDNSEQDIYIRLPASAIDSIHDSNNKKRLVKILLLSATLGILTLGTVCGCIIMKVKAKRRALNGKKESLELPLFDFTTIAAATSNFSDANMIGEGGFGPVYKGKLSTEQEIAVKRLSKGSGQGLEEFKNEVTSIAKLQHRNLVRLLGCCIQGEERMLIYEYMCNKSLNYFIYDQNRSTLLAWQKRFDIVMGIARGLLYLHQDSRLRIIHRDLKASNILLDNDLIPKISDFGLARIFEGEQICAKTKRVIGTYGYMSPEYAIDGKFSVKSDVFSLGVLLLEIVSGKRNRGFHHPDHHHNLLGHAWLLWNEDRALELMDACLKDSCVESQVQRCIQVGLLCVQKLPQDRPAMSSVVFMLGNEEAILPQPKQPGFFIERSSIDADTATRSEEFYRNGEVPITILDAR</sequence>
<dbReference type="InterPro" id="IPR000719">
    <property type="entry name" value="Prot_kinase_dom"/>
</dbReference>
<comment type="catalytic activity">
    <reaction evidence="14 16">
        <text>L-threonyl-[protein] + ATP = O-phospho-L-threonyl-[protein] + ADP + H(+)</text>
        <dbReference type="Rhea" id="RHEA:46608"/>
        <dbReference type="Rhea" id="RHEA-COMP:11060"/>
        <dbReference type="Rhea" id="RHEA-COMP:11605"/>
        <dbReference type="ChEBI" id="CHEBI:15378"/>
        <dbReference type="ChEBI" id="CHEBI:30013"/>
        <dbReference type="ChEBI" id="CHEBI:30616"/>
        <dbReference type="ChEBI" id="CHEBI:61977"/>
        <dbReference type="ChEBI" id="CHEBI:456216"/>
        <dbReference type="EC" id="2.7.11.1"/>
    </reaction>
</comment>
<dbReference type="PANTHER" id="PTHR27002:SF214">
    <property type="entry name" value="RECEPTOR-LIKE SERINE_THREONINE-PROTEIN KINASE"/>
    <property type="match status" value="1"/>
</dbReference>
<evidence type="ECO:0000256" key="12">
    <source>
        <dbReference type="ARBA" id="ARBA00023157"/>
    </source>
</evidence>
<evidence type="ECO:0000256" key="10">
    <source>
        <dbReference type="ARBA" id="ARBA00022989"/>
    </source>
</evidence>
<feature type="chain" id="PRO_5020666176" description="Receptor-like serine/threonine-protein kinase" evidence="18">
    <location>
        <begin position="21"/>
        <end position="813"/>
    </location>
</feature>
<feature type="transmembrane region" description="Helical" evidence="17">
    <location>
        <begin position="441"/>
        <end position="462"/>
    </location>
</feature>
<evidence type="ECO:0000256" key="2">
    <source>
        <dbReference type="ARBA" id="ARBA00022475"/>
    </source>
</evidence>
<dbReference type="CDD" id="cd14066">
    <property type="entry name" value="STKc_IRAK"/>
    <property type="match status" value="1"/>
</dbReference>
<keyword evidence="3 16" id="KW-0723">Serine/threonine-protein kinase</keyword>
<dbReference type="InterPro" id="IPR036426">
    <property type="entry name" value="Bulb-type_lectin_dom_sf"/>
</dbReference>
<keyword evidence="12" id="KW-1015">Disulfide bond</keyword>
<dbReference type="EMBL" id="SDRB02003507">
    <property type="protein sequence ID" value="THG17572.1"/>
    <property type="molecule type" value="Genomic_DNA"/>
</dbReference>
<keyword evidence="8 16" id="KW-0418">Kinase</keyword>
<dbReference type="SUPFAM" id="SSF56112">
    <property type="entry name" value="Protein kinase-like (PK-like)"/>
    <property type="match status" value="1"/>
</dbReference>
<feature type="domain" description="Bulb-type lectin" evidence="20">
    <location>
        <begin position="29"/>
        <end position="149"/>
    </location>
</feature>
<evidence type="ECO:0000256" key="14">
    <source>
        <dbReference type="ARBA" id="ARBA00047899"/>
    </source>
</evidence>
<dbReference type="Pfam" id="PF01453">
    <property type="entry name" value="B_lectin"/>
    <property type="match status" value="1"/>
</dbReference>
<dbReference type="STRING" id="542762.A0A4S4EMP3"/>
<dbReference type="Gene3D" id="2.90.10.10">
    <property type="entry name" value="Bulb-type lectin domain"/>
    <property type="match status" value="1"/>
</dbReference>
<keyword evidence="11 17" id="KW-0472">Membrane</keyword>
<protein>
    <recommendedName>
        <fullName evidence="16">Receptor-like serine/threonine-protein kinase</fullName>
        <ecNumber evidence="16">2.7.11.1</ecNumber>
    </recommendedName>
</protein>
<dbReference type="CDD" id="cd01098">
    <property type="entry name" value="PAN_AP_plant"/>
    <property type="match status" value="1"/>
</dbReference>
<dbReference type="Proteomes" id="UP000306102">
    <property type="component" value="Unassembled WGS sequence"/>
</dbReference>
<evidence type="ECO:0000256" key="15">
    <source>
        <dbReference type="ARBA" id="ARBA00048679"/>
    </source>
</evidence>
<comment type="catalytic activity">
    <reaction evidence="15 16">
        <text>L-seryl-[protein] + ATP = O-phospho-L-seryl-[protein] + ADP + H(+)</text>
        <dbReference type="Rhea" id="RHEA:17989"/>
        <dbReference type="Rhea" id="RHEA-COMP:9863"/>
        <dbReference type="Rhea" id="RHEA-COMP:11604"/>
        <dbReference type="ChEBI" id="CHEBI:15378"/>
        <dbReference type="ChEBI" id="CHEBI:29999"/>
        <dbReference type="ChEBI" id="CHEBI:30616"/>
        <dbReference type="ChEBI" id="CHEBI:83421"/>
        <dbReference type="ChEBI" id="CHEBI:456216"/>
        <dbReference type="EC" id="2.7.11.1"/>
    </reaction>
</comment>
<keyword evidence="4 16" id="KW-0808">Transferase</keyword>
<evidence type="ECO:0000256" key="6">
    <source>
        <dbReference type="ARBA" id="ARBA00022729"/>
    </source>
</evidence>
<dbReference type="Pfam" id="PF00954">
    <property type="entry name" value="S_locus_glycop"/>
    <property type="match status" value="1"/>
</dbReference>
<evidence type="ECO:0000256" key="5">
    <source>
        <dbReference type="ARBA" id="ARBA00022692"/>
    </source>
</evidence>
<evidence type="ECO:0000313" key="23">
    <source>
        <dbReference type="Proteomes" id="UP000306102"/>
    </source>
</evidence>
<dbReference type="FunFam" id="1.10.510.10:FF:001019">
    <property type="entry name" value="G-type lectin S-receptor-like serine/threonine-protein kinase B120"/>
    <property type="match status" value="1"/>
</dbReference>
<keyword evidence="9 16" id="KW-0067">ATP-binding</keyword>
<keyword evidence="6 18" id="KW-0732">Signal</keyword>
<dbReference type="SMART" id="SM00220">
    <property type="entry name" value="S_TKc"/>
    <property type="match status" value="1"/>
</dbReference>
<feature type="domain" description="Apple" evidence="21">
    <location>
        <begin position="339"/>
        <end position="422"/>
    </location>
</feature>
<gene>
    <name evidence="22" type="ORF">TEA_004960</name>
</gene>
<dbReference type="InterPro" id="IPR000858">
    <property type="entry name" value="S_locus_glycoprot_dom"/>
</dbReference>
<keyword evidence="5 17" id="KW-0812">Transmembrane</keyword>
<dbReference type="Pfam" id="PF07714">
    <property type="entry name" value="PK_Tyr_Ser-Thr"/>
    <property type="match status" value="1"/>
</dbReference>
<dbReference type="InterPro" id="IPR008271">
    <property type="entry name" value="Ser/Thr_kinase_AS"/>
</dbReference>
<accession>A0A4S4EMP3</accession>
<dbReference type="GO" id="GO:0106310">
    <property type="term" value="F:protein serine kinase activity"/>
    <property type="evidence" value="ECO:0007669"/>
    <property type="project" value="RHEA"/>
</dbReference>
<evidence type="ECO:0000259" key="19">
    <source>
        <dbReference type="PROSITE" id="PS50011"/>
    </source>
</evidence>
<evidence type="ECO:0000256" key="4">
    <source>
        <dbReference type="ARBA" id="ARBA00022679"/>
    </source>
</evidence>
<reference evidence="22 23" key="1">
    <citation type="journal article" date="2018" name="Proc. Natl. Acad. Sci. U.S.A.">
        <title>Draft genome sequence of Camellia sinensis var. sinensis provides insights into the evolution of the tea genome and tea quality.</title>
        <authorList>
            <person name="Wei C."/>
            <person name="Yang H."/>
            <person name="Wang S."/>
            <person name="Zhao J."/>
            <person name="Liu C."/>
            <person name="Gao L."/>
            <person name="Xia E."/>
            <person name="Lu Y."/>
            <person name="Tai Y."/>
            <person name="She G."/>
            <person name="Sun J."/>
            <person name="Cao H."/>
            <person name="Tong W."/>
            <person name="Gao Q."/>
            <person name="Li Y."/>
            <person name="Deng W."/>
            <person name="Jiang X."/>
            <person name="Wang W."/>
            <person name="Chen Q."/>
            <person name="Zhang S."/>
            <person name="Li H."/>
            <person name="Wu J."/>
            <person name="Wang P."/>
            <person name="Li P."/>
            <person name="Shi C."/>
            <person name="Zheng F."/>
            <person name="Jian J."/>
            <person name="Huang B."/>
            <person name="Shan D."/>
            <person name="Shi M."/>
            <person name="Fang C."/>
            <person name="Yue Y."/>
            <person name="Li F."/>
            <person name="Li D."/>
            <person name="Wei S."/>
            <person name="Han B."/>
            <person name="Jiang C."/>
            <person name="Yin Y."/>
            <person name="Xia T."/>
            <person name="Zhang Z."/>
            <person name="Bennetzen J.L."/>
            <person name="Zhao S."/>
            <person name="Wan X."/>
        </authorList>
    </citation>
    <scope>NUCLEOTIDE SEQUENCE [LARGE SCALE GENOMIC DNA]</scope>
    <source>
        <strain evidence="23">cv. Shuchazao</strain>
        <tissue evidence="22">Leaf</tissue>
    </source>
</reference>
<evidence type="ECO:0000259" key="21">
    <source>
        <dbReference type="PROSITE" id="PS50948"/>
    </source>
</evidence>
<dbReference type="Pfam" id="PF11883">
    <property type="entry name" value="DUF3403"/>
    <property type="match status" value="1"/>
</dbReference>
<dbReference type="InterPro" id="IPR011009">
    <property type="entry name" value="Kinase-like_dom_sf"/>
</dbReference>
<evidence type="ECO:0000259" key="20">
    <source>
        <dbReference type="PROSITE" id="PS50927"/>
    </source>
</evidence>
<dbReference type="GO" id="GO:0005524">
    <property type="term" value="F:ATP binding"/>
    <property type="evidence" value="ECO:0007669"/>
    <property type="project" value="UniProtKB-KW"/>
</dbReference>